<evidence type="ECO:0000256" key="1">
    <source>
        <dbReference type="ARBA" id="ARBA00023125"/>
    </source>
</evidence>
<dbReference type="OrthoDB" id="9809772at2"/>
<accession>A0A1H0DMS9</accession>
<sequence length="220" mass="23823">MAIGKRDRTRSKLLVAAQELAVEGGVGALTVYNLTERAEVALGTFYNYYRTREDVLDDVCDLLVMACREPIIKVTEGMTDTQGIVATSVRQMLRLGAPEEGIGHLLFDSGLPTQRFVLGLRQFFKDDVEAGMANGAFRVDNEAAVISMASGSSIGVMLDLYQRRLPLEVIEDVAEMTLRLLGVEQSIAAVQARLPVDFCAPPALPLLATELLPPLGAAAR</sequence>
<organism evidence="4 5">
    <name type="scientific">Pseudomonas jinjuensis</name>
    <dbReference type="NCBI Taxonomy" id="198616"/>
    <lineage>
        <taxon>Bacteria</taxon>
        <taxon>Pseudomonadati</taxon>
        <taxon>Pseudomonadota</taxon>
        <taxon>Gammaproteobacteria</taxon>
        <taxon>Pseudomonadales</taxon>
        <taxon>Pseudomonadaceae</taxon>
        <taxon>Pseudomonas</taxon>
    </lineage>
</organism>
<dbReference type="RefSeq" id="WP_084314443.1">
    <property type="nucleotide sequence ID" value="NZ_FNIJ01000004.1"/>
</dbReference>
<dbReference type="Pfam" id="PF00440">
    <property type="entry name" value="TetR_N"/>
    <property type="match status" value="1"/>
</dbReference>
<dbReference type="PROSITE" id="PS50977">
    <property type="entry name" value="HTH_TETR_2"/>
    <property type="match status" value="1"/>
</dbReference>
<dbReference type="Proteomes" id="UP000242957">
    <property type="component" value="Unassembled WGS sequence"/>
</dbReference>
<feature type="DNA-binding region" description="H-T-H motif" evidence="2">
    <location>
        <begin position="30"/>
        <end position="49"/>
    </location>
</feature>
<dbReference type="Gene3D" id="1.10.357.10">
    <property type="entry name" value="Tetracycline Repressor, domain 2"/>
    <property type="match status" value="1"/>
</dbReference>
<dbReference type="STRING" id="198616.SAMN05216193_104355"/>
<dbReference type="GO" id="GO:0003677">
    <property type="term" value="F:DNA binding"/>
    <property type="evidence" value="ECO:0007669"/>
    <property type="project" value="UniProtKB-UniRule"/>
</dbReference>
<dbReference type="EMBL" id="FNIJ01000004">
    <property type="protein sequence ID" value="SDN71452.1"/>
    <property type="molecule type" value="Genomic_DNA"/>
</dbReference>
<dbReference type="SUPFAM" id="SSF46689">
    <property type="entry name" value="Homeodomain-like"/>
    <property type="match status" value="1"/>
</dbReference>
<reference evidence="5" key="1">
    <citation type="submission" date="2016-10" db="EMBL/GenBank/DDBJ databases">
        <authorList>
            <person name="Varghese N."/>
            <person name="Submissions S."/>
        </authorList>
    </citation>
    <scope>NUCLEOTIDE SEQUENCE [LARGE SCALE GENOMIC DNA]</scope>
    <source>
        <strain evidence="5">JCM 21621</strain>
    </source>
</reference>
<evidence type="ECO:0000313" key="4">
    <source>
        <dbReference type="EMBL" id="SDN71452.1"/>
    </source>
</evidence>
<dbReference type="AlphaFoldDB" id="A0A1H0DMS9"/>
<keyword evidence="1 2" id="KW-0238">DNA-binding</keyword>
<feature type="domain" description="HTH tetR-type" evidence="3">
    <location>
        <begin position="7"/>
        <end position="67"/>
    </location>
</feature>
<protein>
    <submittedName>
        <fullName evidence="4">Transcriptional regulator, TetR family</fullName>
    </submittedName>
</protein>
<evidence type="ECO:0000313" key="5">
    <source>
        <dbReference type="Proteomes" id="UP000242957"/>
    </source>
</evidence>
<dbReference type="InterPro" id="IPR009057">
    <property type="entry name" value="Homeodomain-like_sf"/>
</dbReference>
<evidence type="ECO:0000259" key="3">
    <source>
        <dbReference type="PROSITE" id="PS50977"/>
    </source>
</evidence>
<gene>
    <name evidence="4" type="ORF">SAMN05216193_104355</name>
</gene>
<evidence type="ECO:0000256" key="2">
    <source>
        <dbReference type="PROSITE-ProRule" id="PRU00335"/>
    </source>
</evidence>
<name>A0A1H0DMS9_9PSED</name>
<dbReference type="InterPro" id="IPR001647">
    <property type="entry name" value="HTH_TetR"/>
</dbReference>
<keyword evidence="5" id="KW-1185">Reference proteome</keyword>
<proteinExistence type="predicted"/>